<organism evidence="1 2">
    <name type="scientific">Streptomyces griseochromogenes</name>
    <dbReference type="NCBI Taxonomy" id="68214"/>
    <lineage>
        <taxon>Bacteria</taxon>
        <taxon>Bacillati</taxon>
        <taxon>Actinomycetota</taxon>
        <taxon>Actinomycetes</taxon>
        <taxon>Kitasatosporales</taxon>
        <taxon>Streptomycetaceae</taxon>
        <taxon>Streptomyces</taxon>
    </lineage>
</organism>
<protein>
    <submittedName>
        <fullName evidence="1">Uncharacterized protein</fullName>
    </submittedName>
</protein>
<dbReference type="InterPro" id="IPR036850">
    <property type="entry name" value="NDK-like_dom_sf"/>
</dbReference>
<reference evidence="1 2" key="1">
    <citation type="submission" date="2016-06" db="EMBL/GenBank/DDBJ databases">
        <title>Complete genome sequence of Streptomyces griseochromogenes ATCC 14511, the Blasticidin S producer.</title>
        <authorList>
            <person name="Wu L."/>
        </authorList>
    </citation>
    <scope>NUCLEOTIDE SEQUENCE [LARGE SCALE GENOMIC DNA]</scope>
    <source>
        <strain evidence="1 2">ATCC 14511</strain>
    </source>
</reference>
<dbReference type="SUPFAM" id="SSF54919">
    <property type="entry name" value="Nucleoside diphosphate kinase, NDK"/>
    <property type="match status" value="1"/>
</dbReference>
<accession>A0A1B1ASK2</accession>
<dbReference type="Gene3D" id="3.30.70.141">
    <property type="entry name" value="Nucleoside diphosphate kinase-like domain"/>
    <property type="match status" value="1"/>
</dbReference>
<evidence type="ECO:0000313" key="1">
    <source>
        <dbReference type="EMBL" id="ANP49525.1"/>
    </source>
</evidence>
<dbReference type="Proteomes" id="UP000092659">
    <property type="component" value="Chromosome"/>
</dbReference>
<gene>
    <name evidence="1" type="ORF">AVL59_07825</name>
</gene>
<dbReference type="EMBL" id="CP016279">
    <property type="protein sequence ID" value="ANP49525.1"/>
    <property type="molecule type" value="Genomic_DNA"/>
</dbReference>
<sequence>MEYVLSDVLPDQEPLSEVGQDILEQVTWSSEKARMYAVEQYFREACWTFGGDLPRMLGITLCMLKAEATAGRRLRPAVRALAGAGFRPVDVVAFRHDRLTIREVWRHHFNLATPERVEAMDLILPTTDTVCLVLKDTEWQPGRMPAAIRLNSLKGPADPGERLPQHLRHQLGVVNGLFNFMHCSDEPIDVFREIAVLCDDARRDLMRERILGDHDALPEVLALFDALERRHPAHDFDYGLSWKRLAGAPGAPGRLAARRAAGEDITVTDVMTVTQGVSYEDPHRWDLLTVITHLLKVMNVPGLSPSVPNVTAEWGGPR</sequence>
<evidence type="ECO:0000313" key="2">
    <source>
        <dbReference type="Proteomes" id="UP000092659"/>
    </source>
</evidence>
<dbReference type="AlphaFoldDB" id="A0A1B1ASK2"/>
<proteinExistence type="predicted"/>
<dbReference type="KEGG" id="sgs:AVL59_07825"/>
<dbReference type="STRING" id="68214.AVL59_07825"/>
<name>A0A1B1ASK2_9ACTN</name>